<dbReference type="STRING" id="946078.GA0070622_3122"/>
<dbReference type="InterPro" id="IPR013785">
    <property type="entry name" value="Aldolase_TIM"/>
</dbReference>
<dbReference type="InterPro" id="IPR050377">
    <property type="entry name" value="Radical_SAM_PqqE_MftC-like"/>
</dbReference>
<accession>A0A1A9B9A9</accession>
<feature type="domain" description="Radical SAM core" evidence="5">
    <location>
        <begin position="101"/>
        <end position="324"/>
    </location>
</feature>
<dbReference type="GO" id="GO:0051536">
    <property type="term" value="F:iron-sulfur cluster binding"/>
    <property type="evidence" value="ECO:0007669"/>
    <property type="project" value="UniProtKB-KW"/>
</dbReference>
<evidence type="ECO:0000256" key="3">
    <source>
        <dbReference type="ARBA" id="ARBA00023004"/>
    </source>
</evidence>
<keyword evidence="4" id="KW-0411">Iron-sulfur</keyword>
<dbReference type="GO" id="GO:0006783">
    <property type="term" value="P:heme biosynthetic process"/>
    <property type="evidence" value="ECO:0007669"/>
    <property type="project" value="TreeGrafter"/>
</dbReference>
<keyword evidence="1" id="KW-0949">S-adenosyl-L-methionine</keyword>
<evidence type="ECO:0000256" key="1">
    <source>
        <dbReference type="ARBA" id="ARBA00022691"/>
    </source>
</evidence>
<dbReference type="Proteomes" id="UP000199558">
    <property type="component" value="Unassembled WGS sequence"/>
</dbReference>
<dbReference type="PROSITE" id="PS51918">
    <property type="entry name" value="RADICAL_SAM"/>
    <property type="match status" value="1"/>
</dbReference>
<dbReference type="InterPro" id="IPR007197">
    <property type="entry name" value="rSAM"/>
</dbReference>
<dbReference type="OrthoDB" id="9782387at2"/>
<keyword evidence="2" id="KW-0479">Metal-binding</keyword>
<reference evidence="7" key="1">
    <citation type="submission" date="2016-06" db="EMBL/GenBank/DDBJ databases">
        <authorList>
            <person name="Varghese N."/>
            <person name="Submissions Spin"/>
        </authorList>
    </citation>
    <scope>NUCLEOTIDE SEQUENCE [LARGE SCALE GENOMIC DNA]</scope>
    <source>
        <strain evidence="7">DSM 45794</strain>
    </source>
</reference>
<dbReference type="PANTHER" id="PTHR11228:SF7">
    <property type="entry name" value="PQQA PEPTIDE CYCLASE"/>
    <property type="match status" value="1"/>
</dbReference>
<evidence type="ECO:0000256" key="4">
    <source>
        <dbReference type="ARBA" id="ARBA00023014"/>
    </source>
</evidence>
<gene>
    <name evidence="6" type="ORF">GA0070622_3122</name>
</gene>
<dbReference type="Pfam" id="PF04055">
    <property type="entry name" value="Radical_SAM"/>
    <property type="match status" value="1"/>
</dbReference>
<keyword evidence="7" id="KW-1185">Reference proteome</keyword>
<dbReference type="SUPFAM" id="SSF102114">
    <property type="entry name" value="Radical SAM enzymes"/>
    <property type="match status" value="1"/>
</dbReference>
<organism evidence="6 7">
    <name type="scientific">Micromonospora sediminicola</name>
    <dbReference type="NCBI Taxonomy" id="946078"/>
    <lineage>
        <taxon>Bacteria</taxon>
        <taxon>Bacillati</taxon>
        <taxon>Actinomycetota</taxon>
        <taxon>Actinomycetes</taxon>
        <taxon>Micromonosporales</taxon>
        <taxon>Micromonosporaceae</taxon>
        <taxon>Micromonospora</taxon>
    </lineage>
</organism>
<dbReference type="AlphaFoldDB" id="A0A1A9B9A9"/>
<dbReference type="GO" id="GO:0046872">
    <property type="term" value="F:metal ion binding"/>
    <property type="evidence" value="ECO:0007669"/>
    <property type="project" value="UniProtKB-KW"/>
</dbReference>
<keyword evidence="3" id="KW-0408">Iron</keyword>
<dbReference type="Gene3D" id="3.20.20.70">
    <property type="entry name" value="Aldolase class I"/>
    <property type="match status" value="1"/>
</dbReference>
<dbReference type="RefSeq" id="WP_091573941.1">
    <property type="nucleotide sequence ID" value="NZ_FLRH01000003.1"/>
</dbReference>
<evidence type="ECO:0000256" key="2">
    <source>
        <dbReference type="ARBA" id="ARBA00022723"/>
    </source>
</evidence>
<dbReference type="GO" id="GO:0003824">
    <property type="term" value="F:catalytic activity"/>
    <property type="evidence" value="ECO:0007669"/>
    <property type="project" value="InterPro"/>
</dbReference>
<name>A0A1A9B9A9_9ACTN</name>
<dbReference type="SFLD" id="SFLDS00029">
    <property type="entry name" value="Radical_SAM"/>
    <property type="match status" value="1"/>
</dbReference>
<evidence type="ECO:0000313" key="7">
    <source>
        <dbReference type="Proteomes" id="UP000199558"/>
    </source>
</evidence>
<protein>
    <submittedName>
        <fullName evidence="6">Radical SAM superfamily protein</fullName>
    </submittedName>
</protein>
<evidence type="ECO:0000313" key="6">
    <source>
        <dbReference type="EMBL" id="SBT66105.1"/>
    </source>
</evidence>
<dbReference type="EMBL" id="FLRH01000003">
    <property type="protein sequence ID" value="SBT66105.1"/>
    <property type="molecule type" value="Genomic_DNA"/>
</dbReference>
<dbReference type="CDD" id="cd21109">
    <property type="entry name" value="SPASM"/>
    <property type="match status" value="1"/>
</dbReference>
<sequence length="394" mass="44060">MTTQTTGDLPAELVLAPFVKLTGTRRYTEDTPRVYRRLDLWRGAKQGVAATDRITRLLGRFEHPQSTAALVLAAGSHADDLARTLATLVEVGLLVDVSAIRTPRPSLELEITNRCNADCMMCPRQELRPLGDMSEETFDRFLEFAAAIEAPGIILQGIGEPTLHRRLVPWVRRMREALGPEERFPIVAVTNGFRMDVDTVTALRDAGLSLLKWSIHSLRRERFATIFGRDKRDASVANLEAAIRVAPDLVALNFVKMDINQDEVDDFHRWIEERGLSRGRFRQIEVQGRGGTLPIMQLTSRPGATDQAHCLFRKQSLFVAWDGDLLPCSNDVGSRHRYANLTVDDTDTIMSRWRTELLGRPAEFAICDGCDHGSRGNLPTDWHALASGARLEPA</sequence>
<dbReference type="CDD" id="cd01335">
    <property type="entry name" value="Radical_SAM"/>
    <property type="match status" value="1"/>
</dbReference>
<proteinExistence type="predicted"/>
<dbReference type="PANTHER" id="PTHR11228">
    <property type="entry name" value="RADICAL SAM DOMAIN PROTEIN"/>
    <property type="match status" value="1"/>
</dbReference>
<evidence type="ECO:0000259" key="5">
    <source>
        <dbReference type="PROSITE" id="PS51918"/>
    </source>
</evidence>
<dbReference type="SFLD" id="SFLDG01067">
    <property type="entry name" value="SPASM/twitch_domain_containing"/>
    <property type="match status" value="1"/>
</dbReference>
<dbReference type="InterPro" id="IPR058240">
    <property type="entry name" value="rSAM_sf"/>
</dbReference>